<dbReference type="Pfam" id="PF00497">
    <property type="entry name" value="SBP_bac_3"/>
    <property type="match status" value="1"/>
</dbReference>
<accession>A0ABY4VJZ1</accession>
<evidence type="ECO:0000256" key="4">
    <source>
        <dbReference type="ARBA" id="ARBA00023237"/>
    </source>
</evidence>
<dbReference type="CDD" id="cd01009">
    <property type="entry name" value="PBP2_YfhD_N"/>
    <property type="match status" value="1"/>
</dbReference>
<comment type="similarity">
    <text evidence="2">Belongs to the bacterial solute-binding protein 3 family.</text>
</comment>
<name>A0ABY4VJZ1_9GAMM</name>
<dbReference type="Pfam" id="PF01464">
    <property type="entry name" value="SLT"/>
    <property type="match status" value="1"/>
</dbReference>
<dbReference type="SMART" id="SM00062">
    <property type="entry name" value="PBPb"/>
    <property type="match status" value="1"/>
</dbReference>
<dbReference type="Proteomes" id="UP001055658">
    <property type="component" value="Chromosome"/>
</dbReference>
<evidence type="ECO:0000256" key="3">
    <source>
        <dbReference type="ARBA" id="ARBA00022729"/>
    </source>
</evidence>
<dbReference type="SUPFAM" id="SSF53955">
    <property type="entry name" value="Lysozyme-like"/>
    <property type="match status" value="1"/>
</dbReference>
<dbReference type="InterPro" id="IPR023346">
    <property type="entry name" value="Lysozyme-like_dom_sf"/>
</dbReference>
<evidence type="ECO:0000313" key="6">
    <source>
        <dbReference type="EMBL" id="USD23130.1"/>
    </source>
</evidence>
<keyword evidence="3" id="KW-0732">Signal</keyword>
<organism evidence="6 7">
    <name type="scientific">Microbulbifer variabilis</name>
    <dbReference type="NCBI Taxonomy" id="266805"/>
    <lineage>
        <taxon>Bacteria</taxon>
        <taxon>Pseudomonadati</taxon>
        <taxon>Pseudomonadota</taxon>
        <taxon>Gammaproteobacteria</taxon>
        <taxon>Cellvibrionales</taxon>
        <taxon>Microbulbiferaceae</taxon>
        <taxon>Microbulbifer</taxon>
    </lineage>
</organism>
<dbReference type="Gene3D" id="1.10.530.10">
    <property type="match status" value="1"/>
</dbReference>
<keyword evidence="4" id="KW-0998">Cell outer membrane</keyword>
<dbReference type="PROSITE" id="PS51257">
    <property type="entry name" value="PROKAR_LIPOPROTEIN"/>
    <property type="match status" value="1"/>
</dbReference>
<evidence type="ECO:0000259" key="5">
    <source>
        <dbReference type="SMART" id="SM00062"/>
    </source>
</evidence>
<dbReference type="EMBL" id="CP092418">
    <property type="protein sequence ID" value="USD23130.1"/>
    <property type="molecule type" value="Genomic_DNA"/>
</dbReference>
<dbReference type="InterPro" id="IPR001638">
    <property type="entry name" value="Solute-binding_3/MltF_N"/>
</dbReference>
<dbReference type="InterPro" id="IPR008258">
    <property type="entry name" value="Transglycosylase_SLT_dom_1"/>
</dbReference>
<keyword evidence="7" id="KW-1185">Reference proteome</keyword>
<dbReference type="PANTHER" id="PTHR35936">
    <property type="entry name" value="MEMBRANE-BOUND LYTIC MUREIN TRANSGLYCOSYLASE F"/>
    <property type="match status" value="1"/>
</dbReference>
<feature type="domain" description="Solute-binding protein family 3/N-terminal" evidence="5">
    <location>
        <begin position="40"/>
        <end position="273"/>
    </location>
</feature>
<proteinExistence type="inferred from homology"/>
<keyword evidence="4" id="KW-0472">Membrane</keyword>
<dbReference type="CDD" id="cd13403">
    <property type="entry name" value="MLTF-like"/>
    <property type="match status" value="1"/>
</dbReference>
<dbReference type="RefSeq" id="WP_252085479.1">
    <property type="nucleotide sequence ID" value="NZ_CP092418.1"/>
</dbReference>
<gene>
    <name evidence="6" type="ORF">MJO52_08335</name>
</gene>
<evidence type="ECO:0000256" key="1">
    <source>
        <dbReference type="ARBA" id="ARBA00004339"/>
    </source>
</evidence>
<protein>
    <submittedName>
        <fullName evidence="6">Transporter substrate-binding domain-containing protein</fullName>
    </submittedName>
</protein>
<dbReference type="PANTHER" id="PTHR35936:SF32">
    <property type="entry name" value="MEMBRANE-BOUND LYTIC MUREIN TRANSGLYCOSYLASE F"/>
    <property type="match status" value="1"/>
</dbReference>
<dbReference type="Gene3D" id="3.40.190.10">
    <property type="entry name" value="Periplasmic binding protein-like II"/>
    <property type="match status" value="2"/>
</dbReference>
<dbReference type="SUPFAM" id="SSF53850">
    <property type="entry name" value="Periplasmic binding protein-like II"/>
    <property type="match status" value="1"/>
</dbReference>
<evidence type="ECO:0000313" key="7">
    <source>
        <dbReference type="Proteomes" id="UP001055658"/>
    </source>
</evidence>
<comment type="subcellular location">
    <subcellularLocation>
        <location evidence="1">Cell outer membrane</location>
        <topology evidence="1">Peripheral membrane protein</topology>
    </subcellularLocation>
</comment>
<evidence type="ECO:0000256" key="2">
    <source>
        <dbReference type="ARBA" id="ARBA00010333"/>
    </source>
</evidence>
<sequence>MKSFNKSWIFLLSAMILSGVIIYACKIPKNRLNSILAIDTLTVATRMDGVGCYYHRGQPAGLECDLLQAYAEHLGVNIEFKKASSINKILTLVKEGNVDIAAADLTHTRKREKQITFSHTLFETREVLVQRKKKAVAVFKDLKGKTLTIHQDSVYLDEIEEKALSQEIPLTYPGNSKNMKAIRIGFADKAVSILELIDAVSMGEIDFTIADEHIVNGSNGYRNNLDTSLVFGENRKVAFALTKDNDTSLLDDLNSWLKSAEAQTILQKFLSQLNKLRIGYQQEYILPNNTLSPWDKLFKRYAIEPFDWVWLAAQASTESNFRPNAISRAGAQGLMQLMPETANEMGVKDNFNPAQNIQGGSKYNLNQYQRWMNLPKRDAMAFTFASYNAGAGHVLDARRLALQDGMNPNQWFSTTNSKGVEDYIVLLQKAEFYNSPEVKYGYCRGTETRHYVRKIFQREADYRSRLESLKKNSEAIPDDNTSPRNHTI</sequence>
<reference evidence="6" key="1">
    <citation type="submission" date="2022-02" db="EMBL/GenBank/DDBJ databases">
        <title>Coral-associated bacteria.</title>
        <authorList>
            <person name="Tang K."/>
            <person name="Wang X."/>
        </authorList>
    </citation>
    <scope>NUCLEOTIDE SEQUENCE</scope>
    <source>
        <strain evidence="6">SCSIO 43006</strain>
    </source>
</reference>